<dbReference type="Pfam" id="PF13580">
    <property type="entry name" value="SIS_2"/>
    <property type="match status" value="1"/>
</dbReference>
<dbReference type="GO" id="GO:0016853">
    <property type="term" value="F:isomerase activity"/>
    <property type="evidence" value="ECO:0007669"/>
    <property type="project" value="UniProtKB-KW"/>
</dbReference>
<dbReference type="PROSITE" id="PS51464">
    <property type="entry name" value="SIS"/>
    <property type="match status" value="1"/>
</dbReference>
<dbReference type="Gene3D" id="3.40.50.10490">
    <property type="entry name" value="Glucose-6-phosphate isomerase like protein, domain 1"/>
    <property type="match status" value="1"/>
</dbReference>
<dbReference type="InterPro" id="IPR046348">
    <property type="entry name" value="SIS_dom_sf"/>
</dbReference>
<evidence type="ECO:0000313" key="3">
    <source>
        <dbReference type="Proteomes" id="UP001057498"/>
    </source>
</evidence>
<feature type="domain" description="SIS" evidence="1">
    <location>
        <begin position="35"/>
        <end position="195"/>
    </location>
</feature>
<dbReference type="SUPFAM" id="SSF53697">
    <property type="entry name" value="SIS domain"/>
    <property type="match status" value="1"/>
</dbReference>
<evidence type="ECO:0000259" key="1">
    <source>
        <dbReference type="PROSITE" id="PS51464"/>
    </source>
</evidence>
<dbReference type="EMBL" id="AP025730">
    <property type="protein sequence ID" value="BDI06936.1"/>
    <property type="molecule type" value="Genomic_DNA"/>
</dbReference>
<reference evidence="2" key="1">
    <citation type="submission" date="2022-04" db="EMBL/GenBank/DDBJ databases">
        <title>Whole genome sequence of Sphaerotilus sp. FB-5.</title>
        <authorList>
            <person name="Takeda M."/>
            <person name="Narihara S."/>
            <person name="Akimoto M."/>
            <person name="Akimoto R."/>
            <person name="Nishiyashiki S."/>
            <person name="Murakami T."/>
        </authorList>
    </citation>
    <scope>NUCLEOTIDE SEQUENCE</scope>
    <source>
        <strain evidence="2">FB-5</strain>
    </source>
</reference>
<sequence length="195" mass="20106">MLEQRIQQHFFDSADLKYAAVDVLSRPIHDAAHALLGCITSGGKVLACGSGGAVLLAQHAAAQLVGQFERERPSLAAVALGADAALLNALARSGQGEQMLARQVQALGHPGDLLLAISTGDSAPDVLAAIEVAHDKEMAVIALTGEAGGDLAGVLTDTDVCIAVPNQRAARVLEAQLLVIHCLCDTVDLQLLGDH</sequence>
<dbReference type="PANTHER" id="PTHR30390:SF6">
    <property type="entry name" value="DNAA INITIATOR-ASSOCIATING PROTEIN DIAA"/>
    <property type="match status" value="1"/>
</dbReference>
<dbReference type="Proteomes" id="UP001057498">
    <property type="component" value="Chromosome"/>
</dbReference>
<dbReference type="RefSeq" id="WP_251970171.1">
    <property type="nucleotide sequence ID" value="NZ_AP025730.1"/>
</dbReference>
<gene>
    <name evidence="2" type="ORF">CATMQ487_39060</name>
</gene>
<dbReference type="InterPro" id="IPR001347">
    <property type="entry name" value="SIS_dom"/>
</dbReference>
<evidence type="ECO:0000313" key="2">
    <source>
        <dbReference type="EMBL" id="BDI06936.1"/>
    </source>
</evidence>
<name>A0ABM7YQU3_9BURK</name>
<dbReference type="CDD" id="cd05006">
    <property type="entry name" value="SIS_GmhA"/>
    <property type="match status" value="1"/>
</dbReference>
<organism evidence="2 3">
    <name type="scientific">Sphaerotilus microaerophilus</name>
    <dbReference type="NCBI Taxonomy" id="2914710"/>
    <lineage>
        <taxon>Bacteria</taxon>
        <taxon>Pseudomonadati</taxon>
        <taxon>Pseudomonadota</taxon>
        <taxon>Betaproteobacteria</taxon>
        <taxon>Burkholderiales</taxon>
        <taxon>Sphaerotilaceae</taxon>
        <taxon>Sphaerotilus</taxon>
    </lineage>
</organism>
<keyword evidence="2" id="KW-0413">Isomerase</keyword>
<dbReference type="PANTHER" id="PTHR30390">
    <property type="entry name" value="SEDOHEPTULOSE 7-PHOSPHATE ISOMERASE / DNAA INITIATOR-ASSOCIATING FACTOR FOR REPLICATION INITIATION"/>
    <property type="match status" value="1"/>
</dbReference>
<accession>A0ABM7YQU3</accession>
<dbReference type="InterPro" id="IPR035461">
    <property type="entry name" value="GmhA/DiaA"/>
</dbReference>
<protein>
    <submittedName>
        <fullName evidence="2">Phosphosugar isomerase</fullName>
    </submittedName>
</protein>
<dbReference type="InterPro" id="IPR050099">
    <property type="entry name" value="SIS_GmhA/DiaA_subfam"/>
</dbReference>
<keyword evidence="3" id="KW-1185">Reference proteome</keyword>
<proteinExistence type="predicted"/>